<dbReference type="Proteomes" id="UP000050761">
    <property type="component" value="Unassembled WGS sequence"/>
</dbReference>
<sequence length="146" mass="15798">MQNLAACGSSQVATVVLLLRLSPLDITEAKDSMTLWTFDVVSKTLHERASQIEGENLYNLFVVERFLPSDEFIEAVGALTVVQKGHIGELSIGNRRTELDQVMNGIILSLADEVQIKIECAGNGAEPDREQQAIGSRGDVVVATGD</sequence>
<evidence type="ECO:0000256" key="1">
    <source>
        <dbReference type="SAM" id="SignalP"/>
    </source>
</evidence>
<name>A0A183G9L1_HELPZ</name>
<dbReference type="AlphaFoldDB" id="A0A183G9L1"/>
<dbReference type="WBParaSite" id="HPBE_0001863501-mRNA-1">
    <property type="protein sequence ID" value="HPBE_0001863501-mRNA-1"/>
    <property type="gene ID" value="HPBE_0001863501"/>
</dbReference>
<evidence type="ECO:0000313" key="4">
    <source>
        <dbReference type="WBParaSite" id="HPBE_0001863501-mRNA-1"/>
    </source>
</evidence>
<gene>
    <name evidence="2" type="ORF">HPBE_LOCUS18634</name>
</gene>
<keyword evidence="3" id="KW-1185">Reference proteome</keyword>
<feature type="chain" id="PRO_5044551975" evidence="1">
    <location>
        <begin position="30"/>
        <end position="146"/>
    </location>
</feature>
<dbReference type="EMBL" id="UZAH01030815">
    <property type="protein sequence ID" value="VDP12324.1"/>
    <property type="molecule type" value="Genomic_DNA"/>
</dbReference>
<reference evidence="2 3" key="1">
    <citation type="submission" date="2018-11" db="EMBL/GenBank/DDBJ databases">
        <authorList>
            <consortium name="Pathogen Informatics"/>
        </authorList>
    </citation>
    <scope>NUCLEOTIDE SEQUENCE [LARGE SCALE GENOMIC DNA]</scope>
</reference>
<evidence type="ECO:0000313" key="2">
    <source>
        <dbReference type="EMBL" id="VDP12324.1"/>
    </source>
</evidence>
<reference evidence="4" key="2">
    <citation type="submission" date="2019-09" db="UniProtKB">
        <authorList>
            <consortium name="WormBaseParasite"/>
        </authorList>
    </citation>
    <scope>IDENTIFICATION</scope>
</reference>
<accession>A0A3P8C1P6</accession>
<evidence type="ECO:0000313" key="3">
    <source>
        <dbReference type="Proteomes" id="UP000050761"/>
    </source>
</evidence>
<feature type="signal peptide" evidence="1">
    <location>
        <begin position="1"/>
        <end position="29"/>
    </location>
</feature>
<protein>
    <submittedName>
        <fullName evidence="4">CPSF73-100_C domain-containing protein</fullName>
    </submittedName>
</protein>
<dbReference type="OrthoDB" id="5798223at2759"/>
<proteinExistence type="predicted"/>
<keyword evidence="1" id="KW-0732">Signal</keyword>
<accession>A0A183G9L1</accession>
<organism evidence="3 4">
    <name type="scientific">Heligmosomoides polygyrus</name>
    <name type="common">Parasitic roundworm</name>
    <dbReference type="NCBI Taxonomy" id="6339"/>
    <lineage>
        <taxon>Eukaryota</taxon>
        <taxon>Metazoa</taxon>
        <taxon>Ecdysozoa</taxon>
        <taxon>Nematoda</taxon>
        <taxon>Chromadorea</taxon>
        <taxon>Rhabditida</taxon>
        <taxon>Rhabditina</taxon>
        <taxon>Rhabditomorpha</taxon>
        <taxon>Strongyloidea</taxon>
        <taxon>Heligmosomidae</taxon>
        <taxon>Heligmosomoides</taxon>
    </lineage>
</organism>